<proteinExistence type="predicted"/>
<gene>
    <name evidence="1" type="ORF">DBRI1063_LOCUS1130</name>
</gene>
<dbReference type="EMBL" id="HBGN01001679">
    <property type="protein sequence ID" value="CAD9314724.1"/>
    <property type="molecule type" value="Transcribed_RNA"/>
</dbReference>
<reference evidence="1" key="1">
    <citation type="submission" date="2021-01" db="EMBL/GenBank/DDBJ databases">
        <authorList>
            <person name="Corre E."/>
            <person name="Pelletier E."/>
            <person name="Niang G."/>
            <person name="Scheremetjew M."/>
            <person name="Finn R."/>
            <person name="Kale V."/>
            <person name="Holt S."/>
            <person name="Cochrane G."/>
            <person name="Meng A."/>
            <person name="Brown T."/>
            <person name="Cohen L."/>
        </authorList>
    </citation>
    <scope>NUCLEOTIDE SEQUENCE</scope>
    <source>
        <strain evidence="1">Pop2</strain>
    </source>
</reference>
<organism evidence="1">
    <name type="scientific">Ditylum brightwellii</name>
    <dbReference type="NCBI Taxonomy" id="49249"/>
    <lineage>
        <taxon>Eukaryota</taxon>
        <taxon>Sar</taxon>
        <taxon>Stramenopiles</taxon>
        <taxon>Ochrophyta</taxon>
        <taxon>Bacillariophyta</taxon>
        <taxon>Mediophyceae</taxon>
        <taxon>Lithodesmiophycidae</taxon>
        <taxon>Lithodesmiales</taxon>
        <taxon>Lithodesmiaceae</taxon>
        <taxon>Ditylum</taxon>
    </lineage>
</organism>
<evidence type="ECO:0000313" key="1">
    <source>
        <dbReference type="EMBL" id="CAD9314724.1"/>
    </source>
</evidence>
<name>A0A7S1YN89_9STRA</name>
<dbReference type="AlphaFoldDB" id="A0A7S1YN89"/>
<protein>
    <submittedName>
        <fullName evidence="1">Uncharacterized protein</fullName>
    </submittedName>
</protein>
<sequence length="277" mass="32359">MRVPLFVVPTFIFGNQNKNIYHDSTTTTTSFLKNNNNNNHRHHFQERKAIEMTKELDFTITHPRNVIDQWHDDNWVCYWKKRGDTKYDEKNYVFHPPLEMSRCGVVRTKHDTLWDDDDDDVTPKLDEATQMTIITTCISNVMTLLEKAEQKGGEYATLIDRCDESDHCWMPFAMHWNSSSDDEFTIDTFLRNIGAHPELRNSVTEWSFDDFKDDDDFEDYDIGFEKKLRKFFSSHLKEKEVLYFCCGDGKLNPVPCFAVGRLCDGLVAGFIGGVTYT</sequence>
<accession>A0A7S1YN89</accession>